<comment type="caution">
    <text evidence="1">The sequence shown here is derived from an EMBL/GenBank/DDBJ whole genome shotgun (WGS) entry which is preliminary data.</text>
</comment>
<protein>
    <submittedName>
        <fullName evidence="1">Uncharacterized protein</fullName>
    </submittedName>
</protein>
<name>A0AAD5IQU9_ACENE</name>
<keyword evidence="2" id="KW-1185">Reference proteome</keyword>
<reference evidence="1" key="2">
    <citation type="submission" date="2023-02" db="EMBL/GenBank/DDBJ databases">
        <authorList>
            <person name="Swenson N.G."/>
            <person name="Wegrzyn J.L."/>
            <person name="Mcevoy S.L."/>
        </authorList>
    </citation>
    <scope>NUCLEOTIDE SEQUENCE</scope>
    <source>
        <strain evidence="1">91603</strain>
        <tissue evidence="1">Leaf</tissue>
    </source>
</reference>
<dbReference type="Proteomes" id="UP001064489">
    <property type="component" value="Chromosome 8"/>
</dbReference>
<organism evidence="1 2">
    <name type="scientific">Acer negundo</name>
    <name type="common">Box elder</name>
    <dbReference type="NCBI Taxonomy" id="4023"/>
    <lineage>
        <taxon>Eukaryota</taxon>
        <taxon>Viridiplantae</taxon>
        <taxon>Streptophyta</taxon>
        <taxon>Embryophyta</taxon>
        <taxon>Tracheophyta</taxon>
        <taxon>Spermatophyta</taxon>
        <taxon>Magnoliopsida</taxon>
        <taxon>eudicotyledons</taxon>
        <taxon>Gunneridae</taxon>
        <taxon>Pentapetalae</taxon>
        <taxon>rosids</taxon>
        <taxon>malvids</taxon>
        <taxon>Sapindales</taxon>
        <taxon>Sapindaceae</taxon>
        <taxon>Hippocastanoideae</taxon>
        <taxon>Acereae</taxon>
        <taxon>Acer</taxon>
    </lineage>
</organism>
<accession>A0AAD5IQU9</accession>
<proteinExistence type="predicted"/>
<reference evidence="1" key="1">
    <citation type="journal article" date="2022" name="Plant J.">
        <title>Strategies of tolerance reflected in two North American maple genomes.</title>
        <authorList>
            <person name="McEvoy S.L."/>
            <person name="Sezen U.U."/>
            <person name="Trouern-Trend A."/>
            <person name="McMahon S.M."/>
            <person name="Schaberg P.G."/>
            <person name="Yang J."/>
            <person name="Wegrzyn J.L."/>
            <person name="Swenson N.G."/>
        </authorList>
    </citation>
    <scope>NUCLEOTIDE SEQUENCE</scope>
    <source>
        <strain evidence="1">91603</strain>
    </source>
</reference>
<dbReference type="AlphaFoldDB" id="A0AAD5IQU9"/>
<evidence type="ECO:0000313" key="1">
    <source>
        <dbReference type="EMBL" id="KAI9174629.1"/>
    </source>
</evidence>
<dbReference type="EMBL" id="JAJSOW010000103">
    <property type="protein sequence ID" value="KAI9174629.1"/>
    <property type="molecule type" value="Genomic_DNA"/>
</dbReference>
<gene>
    <name evidence="1" type="ORF">LWI28_020347</name>
</gene>
<sequence length="209" mass="23640">MSAGRSMPSFLITATGVREANQTIATLKSDLGENAIDRYVIFDECYDQYKEIFDHAVEEFKVVAATLEVRVKPVNNPVEDLSMKFSEVDFSDEDPKKFSSDDERFLENLRKGTGIINKYGYTQVADSTASSASGMLKFKGLAKLYLEEPTYMEESIKVSLKRMFSTQVLPLSLKEDISKKTMVELSNSFTMKIQTHLKRVKFFSNGKSC</sequence>
<evidence type="ECO:0000313" key="2">
    <source>
        <dbReference type="Proteomes" id="UP001064489"/>
    </source>
</evidence>